<evidence type="ECO:0000313" key="5">
    <source>
        <dbReference type="Proteomes" id="UP000262917"/>
    </source>
</evidence>
<dbReference type="InterPro" id="IPR045670">
    <property type="entry name" value="DUF5916"/>
</dbReference>
<dbReference type="Pfam" id="PF19313">
    <property type="entry name" value="DUF5916"/>
    <property type="match status" value="1"/>
</dbReference>
<feature type="region of interest" description="Disordered" evidence="1">
    <location>
        <begin position="29"/>
        <end position="50"/>
    </location>
</feature>
<dbReference type="EMBL" id="QVPD01000003">
    <property type="protein sequence ID" value="RFP61606.1"/>
    <property type="molecule type" value="Genomic_DNA"/>
</dbReference>
<feature type="domain" description="DUF5916" evidence="3">
    <location>
        <begin position="344"/>
        <end position="418"/>
    </location>
</feature>
<evidence type="ECO:0000313" key="4">
    <source>
        <dbReference type="EMBL" id="RFP61606.1"/>
    </source>
</evidence>
<protein>
    <submittedName>
        <fullName evidence="4">Uncharacterized protein</fullName>
    </submittedName>
</protein>
<keyword evidence="5" id="KW-1185">Reference proteome</keyword>
<dbReference type="Gene3D" id="2.60.40.1190">
    <property type="match status" value="1"/>
</dbReference>
<dbReference type="SUPFAM" id="SSF49344">
    <property type="entry name" value="CBD9-like"/>
    <property type="match status" value="1"/>
</dbReference>
<proteinExistence type="predicted"/>
<dbReference type="CDD" id="cd09618">
    <property type="entry name" value="CBM9_like_2"/>
    <property type="match status" value="1"/>
</dbReference>
<comment type="caution">
    <text evidence="4">The sequence shown here is derived from an EMBL/GenBank/DDBJ whole genome shotgun (WGS) entry which is preliminary data.</text>
</comment>
<dbReference type="GO" id="GO:0004553">
    <property type="term" value="F:hydrolase activity, hydrolyzing O-glycosyl compounds"/>
    <property type="evidence" value="ECO:0007669"/>
    <property type="project" value="InterPro"/>
</dbReference>
<evidence type="ECO:0000259" key="2">
    <source>
        <dbReference type="Pfam" id="PF06452"/>
    </source>
</evidence>
<evidence type="ECO:0000259" key="3">
    <source>
        <dbReference type="Pfam" id="PF19313"/>
    </source>
</evidence>
<dbReference type="GO" id="GO:0016052">
    <property type="term" value="P:carbohydrate catabolic process"/>
    <property type="evidence" value="ECO:0007669"/>
    <property type="project" value="InterPro"/>
</dbReference>
<organism evidence="4 5">
    <name type="scientific">Cognatiluteimonas weifangensis</name>
    <dbReference type="NCBI Taxonomy" id="2303539"/>
    <lineage>
        <taxon>Bacteria</taxon>
        <taxon>Pseudomonadati</taxon>
        <taxon>Pseudomonadota</taxon>
        <taxon>Gammaproteobacteria</taxon>
        <taxon>Lysobacterales</taxon>
        <taxon>Lysobacteraceae</taxon>
        <taxon>Cognatiluteimonas</taxon>
    </lineage>
</organism>
<accession>A0A372DPV5</accession>
<reference evidence="4 5" key="1">
    <citation type="submission" date="2018-08" db="EMBL/GenBank/DDBJ databases">
        <title>Lysobacter weifangensis sp. nov., a new member of the family 'Xanthomonadaceae', isolated from soil in a farmland.</title>
        <authorList>
            <person name="Zhao H."/>
        </authorList>
    </citation>
    <scope>NUCLEOTIDE SEQUENCE [LARGE SCALE GENOMIC DNA]</scope>
    <source>
        <strain evidence="4 5">WF-2</strain>
    </source>
</reference>
<feature type="compositionally biased region" description="Low complexity" evidence="1">
    <location>
        <begin position="29"/>
        <end position="41"/>
    </location>
</feature>
<dbReference type="AlphaFoldDB" id="A0A372DPV5"/>
<dbReference type="GO" id="GO:0030246">
    <property type="term" value="F:carbohydrate binding"/>
    <property type="evidence" value="ECO:0007669"/>
    <property type="project" value="InterPro"/>
</dbReference>
<evidence type="ECO:0000256" key="1">
    <source>
        <dbReference type="SAM" id="MobiDB-lite"/>
    </source>
</evidence>
<feature type="domain" description="Carbohydrate-binding" evidence="2">
    <location>
        <begin position="119"/>
        <end position="267"/>
    </location>
</feature>
<gene>
    <name evidence="4" type="ORF">D0Y53_04660</name>
</gene>
<sequence>MGRAGEFSAACVSLPQTHSWVNPTCGTPAPARNRASSASRSCTGPAVPAIGHANPDARTCIPTPGLPTPPGECRLNLHALLAALLLCAPIAHAQDAGIPAPAGDVPGGRIPQLQGEIVIDGKLDDAAWQGALVQEIAYDIQPGDNTPAPVKTVVRIGYTTDALYLAYHALDDDPSQIRAHLRDRDAAFDDDWVGVFLDTFNDNRRGYELIVNPLGVQADLIRDETNTNNQEDTSWDGLWQSAGQLTADGYDVEIRIPFSTLRFPTGGGDQRWGISLFRNWPRDKRHQLTSHKVPRESNCFQCEWGKYEGFAGAHQGRNLEVVPTLTMGKSQRRDAAGQPWQSGDSSIEPGLDVSWAPSPAMTLNATINPDFSQVETDQLQLNFNDSFALFYQEKRPFFLEGADYFTSQFDVLYTRQIADPDFGLRVTGRTGSGAYGAIVARDATTLLLVPGVLGSGFEQLDQKADVAVGRYRYDFNTHVSVGAIGTFRQGDDYANNVAGVDARWQQGAHTATAQLLHSQSEYPLAIVDTYKDELGGDPTPTGNAWRAEYLYDSRNWNFDAWHENIDPGFRADLGFMGQVGYDKSLLGGQHTWYRDDKSFNRISVYADFDVTHRYDGQLLEREWEGQASVQGPKQSQLTLHGMTRQRFWQGTLFDEHYVDVNGNYRPSGNLQLGAYMQVGTMIDLAAEQTGRRTMLEVWGNANVGRGIAMNWDLIRQRMRRNGGTAFTATVLNAGGSWQLDPRQRLRLTLQGSDVQRDQTLYLDPVDATARDWAAQMVYSYKVNPHTVVYAGASYGAFMDDDNPDLFGDTRSMFLKLSYGWQP</sequence>
<dbReference type="Pfam" id="PF06452">
    <property type="entry name" value="CBM9_1"/>
    <property type="match status" value="1"/>
</dbReference>
<dbReference type="InterPro" id="IPR010502">
    <property type="entry name" value="Carb-bd_dom_fam9"/>
</dbReference>
<name>A0A372DPV5_9GAMM</name>
<dbReference type="Proteomes" id="UP000262917">
    <property type="component" value="Unassembled WGS sequence"/>
</dbReference>